<sequence>MGNQASEGIGLVLSHLTLQNHTTFVSSGQTAHNGNIFRKLAQAFGIERNYILCNDSYSHLKGVAS</sequence>
<organism evidence="1 2">
    <name type="scientific">Paraburkholderia steynii</name>
    <dbReference type="NCBI Taxonomy" id="1245441"/>
    <lineage>
        <taxon>Bacteria</taxon>
        <taxon>Pseudomonadati</taxon>
        <taxon>Pseudomonadota</taxon>
        <taxon>Betaproteobacteria</taxon>
        <taxon>Burkholderiales</taxon>
        <taxon>Burkholderiaceae</taxon>
        <taxon>Paraburkholderia</taxon>
    </lineage>
</organism>
<accession>A0A4R0X8S6</accession>
<evidence type="ECO:0000313" key="1">
    <source>
        <dbReference type="EMBL" id="TCG05332.1"/>
    </source>
</evidence>
<keyword evidence="2" id="KW-1185">Reference proteome</keyword>
<reference evidence="1 2" key="1">
    <citation type="submission" date="2017-02" db="EMBL/GenBank/DDBJ databases">
        <title>Paraburkholderia sophoroidis sp. nov. and Paraburkholderia steynii sp. nov. rhizobial symbionts of the fynbos legume Hypocalyptus sophoroides.</title>
        <authorList>
            <person name="Steenkamp E.T."/>
            <person name="Beukes C.W."/>
            <person name="Van Zyl E."/>
            <person name="Avontuur J."/>
            <person name="Chan W.Y."/>
            <person name="Hassen A."/>
            <person name="Palmer M."/>
            <person name="Mthombeni L."/>
            <person name="Phalane F."/>
            <person name="Sereme K."/>
            <person name="Venter S.N."/>
        </authorList>
    </citation>
    <scope>NUCLEOTIDE SEQUENCE [LARGE SCALE GENOMIC DNA]</scope>
    <source>
        <strain evidence="1 2">HC1.1ba</strain>
    </source>
</reference>
<gene>
    <name evidence="1" type="ORF">BZM27_34465</name>
</gene>
<dbReference type="Proteomes" id="UP000294200">
    <property type="component" value="Unassembled WGS sequence"/>
</dbReference>
<dbReference type="AlphaFoldDB" id="A0A4R0X8S6"/>
<comment type="caution">
    <text evidence="1">The sequence shown here is derived from an EMBL/GenBank/DDBJ whole genome shotgun (WGS) entry which is preliminary data.</text>
</comment>
<evidence type="ECO:0000313" key="2">
    <source>
        <dbReference type="Proteomes" id="UP000294200"/>
    </source>
</evidence>
<proteinExistence type="predicted"/>
<name>A0A4R0X8S6_9BURK</name>
<protein>
    <submittedName>
        <fullName evidence="1">Uncharacterized protein</fullName>
    </submittedName>
</protein>
<dbReference type="EMBL" id="MWML01000176">
    <property type="protein sequence ID" value="TCG05332.1"/>
    <property type="molecule type" value="Genomic_DNA"/>
</dbReference>